<dbReference type="Gene3D" id="3.40.50.1820">
    <property type="entry name" value="alpha/beta hydrolase"/>
    <property type="match status" value="1"/>
</dbReference>
<feature type="chain" id="PRO_5022245000" description="Alpha/beta hydrolase family protein" evidence="2">
    <location>
        <begin position="34"/>
        <end position="486"/>
    </location>
</feature>
<evidence type="ECO:0000256" key="1">
    <source>
        <dbReference type="SAM" id="MobiDB-lite"/>
    </source>
</evidence>
<accession>A0A518GTU9</accession>
<dbReference type="PANTHER" id="PTHR36513">
    <property type="entry name" value="ABC TRANSMEMBRANE TYPE-1 DOMAIN-CONTAINING PROTEIN"/>
    <property type="match status" value="1"/>
</dbReference>
<feature type="compositionally biased region" description="Polar residues" evidence="1">
    <location>
        <begin position="153"/>
        <end position="162"/>
    </location>
</feature>
<evidence type="ECO:0000313" key="3">
    <source>
        <dbReference type="EMBL" id="QDV32013.1"/>
    </source>
</evidence>
<dbReference type="EMBL" id="CP036299">
    <property type="protein sequence ID" value="QDV32013.1"/>
    <property type="molecule type" value="Genomic_DNA"/>
</dbReference>
<evidence type="ECO:0008006" key="5">
    <source>
        <dbReference type="Google" id="ProtNLM"/>
    </source>
</evidence>
<dbReference type="RefSeq" id="WP_145303873.1">
    <property type="nucleotide sequence ID" value="NZ_CP036299.1"/>
</dbReference>
<reference evidence="3 4" key="1">
    <citation type="submission" date="2019-02" db="EMBL/GenBank/DDBJ databases">
        <title>Deep-cultivation of Planctomycetes and their phenomic and genomic characterization uncovers novel biology.</title>
        <authorList>
            <person name="Wiegand S."/>
            <person name="Jogler M."/>
            <person name="Boedeker C."/>
            <person name="Pinto D."/>
            <person name="Vollmers J."/>
            <person name="Rivas-Marin E."/>
            <person name="Kohn T."/>
            <person name="Peeters S.H."/>
            <person name="Heuer A."/>
            <person name="Rast P."/>
            <person name="Oberbeckmann S."/>
            <person name="Bunk B."/>
            <person name="Jeske O."/>
            <person name="Meyerdierks A."/>
            <person name="Storesund J.E."/>
            <person name="Kallscheuer N."/>
            <person name="Luecker S."/>
            <person name="Lage O.M."/>
            <person name="Pohl T."/>
            <person name="Merkel B.J."/>
            <person name="Hornburger P."/>
            <person name="Mueller R.-W."/>
            <person name="Bruemmer F."/>
            <person name="Labrenz M."/>
            <person name="Spormann A.M."/>
            <person name="Op den Camp H."/>
            <person name="Overmann J."/>
            <person name="Amann R."/>
            <person name="Jetten M.S.M."/>
            <person name="Mascher T."/>
            <person name="Medema M.H."/>
            <person name="Devos D.P."/>
            <person name="Kaster A.-K."/>
            <person name="Ovreas L."/>
            <person name="Rohde M."/>
            <person name="Galperin M.Y."/>
            <person name="Jogler C."/>
        </authorList>
    </citation>
    <scope>NUCLEOTIDE SEQUENCE [LARGE SCALE GENOMIC DNA]</scope>
    <source>
        <strain evidence="3 4">Spb1</strain>
    </source>
</reference>
<feature type="signal peptide" evidence="2">
    <location>
        <begin position="1"/>
        <end position="33"/>
    </location>
</feature>
<dbReference type="Pfam" id="PF05990">
    <property type="entry name" value="DUF900"/>
    <property type="match status" value="1"/>
</dbReference>
<gene>
    <name evidence="3" type="ORF">Spb1_39610</name>
</gene>
<proteinExistence type="predicted"/>
<evidence type="ECO:0000313" key="4">
    <source>
        <dbReference type="Proteomes" id="UP000315349"/>
    </source>
</evidence>
<sequence precursor="true">MSYFLSICPTTARSYGSVMILCLVLAINGCAKAPQDARTANDSSDKGFVVSPLTASGGPAGAADFPLDDGSGASAQSISDGPILPDLPAQSEPAIAGNEPPPFPGEEPGMETVTVTVNGKAAIEPKTIEFGEFDPSQAAAHEIQPRPAMSPKARQSQDSGFSRETIYFATNRKRTGSTSAKEAYSSHRGELQWGMCQVSIPYKHKPGEMESPKWYQWSEDPKQHIILMDPLEQLSEANWMTRIRQKLAGASSSEILVFVHGYNVTFENAVRRTAQLSYDLNFPGAAVCFSWPAGNSMVYTTDWTNAEWSLPHCLHVLKQLALFSRADKIHIVAHSMGSRVVTFSLKELLRELPVLDNQPLFNQVVLAAPDLDAEIFRTQIAPAIQKASRRLTIYASEQDLALKLSQGLNGGTRLGTATPVSLTTTGFEWIDCIDATAMSQEPMMTLQHAYYGDSPRMISDLRRVLAGENAKMRGLVCEKPGLFQIR</sequence>
<feature type="region of interest" description="Disordered" evidence="1">
    <location>
        <begin position="142"/>
        <end position="162"/>
    </location>
</feature>
<organism evidence="3 4">
    <name type="scientific">Planctopirus ephydatiae</name>
    <dbReference type="NCBI Taxonomy" id="2528019"/>
    <lineage>
        <taxon>Bacteria</taxon>
        <taxon>Pseudomonadati</taxon>
        <taxon>Planctomycetota</taxon>
        <taxon>Planctomycetia</taxon>
        <taxon>Planctomycetales</taxon>
        <taxon>Planctomycetaceae</taxon>
        <taxon>Planctopirus</taxon>
    </lineage>
</organism>
<dbReference type="OrthoDB" id="334507at2"/>
<dbReference type="AlphaFoldDB" id="A0A518GTU9"/>
<dbReference type="PANTHER" id="PTHR36513:SF1">
    <property type="entry name" value="TRANSMEMBRANE PROTEIN"/>
    <property type="match status" value="1"/>
</dbReference>
<dbReference type="SUPFAM" id="SSF53474">
    <property type="entry name" value="alpha/beta-Hydrolases"/>
    <property type="match status" value="1"/>
</dbReference>
<protein>
    <recommendedName>
        <fullName evidence="5">Alpha/beta hydrolase family protein</fullName>
    </recommendedName>
</protein>
<dbReference type="Proteomes" id="UP000315349">
    <property type="component" value="Chromosome"/>
</dbReference>
<keyword evidence="4" id="KW-1185">Reference proteome</keyword>
<keyword evidence="2" id="KW-0732">Signal</keyword>
<name>A0A518GTU9_9PLAN</name>
<feature type="region of interest" description="Disordered" evidence="1">
    <location>
        <begin position="60"/>
        <end position="96"/>
    </location>
</feature>
<evidence type="ECO:0000256" key="2">
    <source>
        <dbReference type="SAM" id="SignalP"/>
    </source>
</evidence>
<dbReference type="InterPro" id="IPR029058">
    <property type="entry name" value="AB_hydrolase_fold"/>
</dbReference>
<dbReference type="KEGG" id="peh:Spb1_39610"/>
<dbReference type="InterPro" id="IPR010297">
    <property type="entry name" value="DUF900_hydrolase"/>
</dbReference>